<name>A0A9Q7EM28_ESCAL</name>
<dbReference type="EMBL" id="CP070296">
    <property type="protein sequence ID" value="QST71756.1"/>
    <property type="molecule type" value="Genomic_DNA"/>
</dbReference>
<evidence type="ECO:0000313" key="3">
    <source>
        <dbReference type="EMBL" id="QST71766.1"/>
    </source>
</evidence>
<protein>
    <submittedName>
        <fullName evidence="3">Uncharacterized protein</fullName>
    </submittedName>
</protein>
<proteinExistence type="predicted"/>
<dbReference type="RefSeq" id="WP_001409659.1">
    <property type="nucleotide sequence ID" value="NZ_BBWA01000006.1"/>
</dbReference>
<dbReference type="AlphaFoldDB" id="A0A9Q7EM28"/>
<evidence type="ECO:0000256" key="1">
    <source>
        <dbReference type="SAM" id="Phobius"/>
    </source>
</evidence>
<organism evidence="3 5">
    <name type="scientific">Escherichia albertii</name>
    <dbReference type="NCBI Taxonomy" id="208962"/>
    <lineage>
        <taxon>Bacteria</taxon>
        <taxon>Pseudomonadati</taxon>
        <taxon>Pseudomonadota</taxon>
        <taxon>Gammaproteobacteria</taxon>
        <taxon>Enterobacterales</taxon>
        <taxon>Enterobacteriaceae</taxon>
        <taxon>Escherichia</taxon>
    </lineage>
</organism>
<reference evidence="3 5" key="1">
    <citation type="submission" date="2021-03" db="EMBL/GenBank/DDBJ databases">
        <title>Comparative genomics of Chinese and international isolates of Escherichia albertii: population structure and evolution of virulence and antimicrobial resistance.</title>
        <authorList>
            <person name="Wang H."/>
            <person name="Xiong Y."/>
            <person name="Luo L."/>
        </authorList>
    </citation>
    <scope>NUCLEOTIDE SEQUENCE [LARGE SCALE GENOMIC DNA]</scope>
    <source>
        <strain evidence="3 5">Sample 165</strain>
    </source>
</reference>
<dbReference type="EMBL" id="CP070296">
    <property type="protein sequence ID" value="QST71776.1"/>
    <property type="molecule type" value="Genomic_DNA"/>
</dbReference>
<accession>A0A9Q7EM28</accession>
<keyword evidence="1" id="KW-1133">Transmembrane helix</keyword>
<dbReference type="Proteomes" id="UP000663211">
    <property type="component" value="Chromosome"/>
</dbReference>
<dbReference type="EMBL" id="CP070296">
    <property type="protein sequence ID" value="QST71766.1"/>
    <property type="molecule type" value="Genomic_DNA"/>
</dbReference>
<sequence>MNNWSEIILDLLMKHIIGGAAIGVAILLFAGVIFPVALKIRKLTGRKKQRIKQKLIS</sequence>
<feature type="transmembrane region" description="Helical" evidence="1">
    <location>
        <begin position="16"/>
        <end position="38"/>
    </location>
</feature>
<gene>
    <name evidence="2" type="ORF">JRC44_12490</name>
    <name evidence="3" type="ORF">JRC44_12555</name>
    <name evidence="4" type="ORF">JRC44_12620</name>
</gene>
<keyword evidence="1" id="KW-0812">Transmembrane</keyword>
<keyword evidence="1" id="KW-0472">Membrane</keyword>
<evidence type="ECO:0000313" key="4">
    <source>
        <dbReference type="EMBL" id="QST71776.1"/>
    </source>
</evidence>
<evidence type="ECO:0000313" key="2">
    <source>
        <dbReference type="EMBL" id="QST71756.1"/>
    </source>
</evidence>
<evidence type="ECO:0000313" key="5">
    <source>
        <dbReference type="Proteomes" id="UP000663211"/>
    </source>
</evidence>